<protein>
    <recommendedName>
        <fullName evidence="8">UPF0056 membrane protein</fullName>
    </recommendedName>
</protein>
<dbReference type="NCBIfam" id="TIGR00427">
    <property type="entry name" value="NAAT family transporter"/>
    <property type="match status" value="1"/>
</dbReference>
<dbReference type="AlphaFoldDB" id="A0A975CH83"/>
<sequence>MEIPALALAFSKSFLLALLGVLPILNPPASAPVFVNLTRDLDPARRRALATRIGRNVVLMLGCAMVIGTYVLDFFGVSIPIVRVAGGLIVAFTAWNMLYAQQAASADKAEMAKSLVDDDHVRIQAFYPMTFPLTCGPGSISAAITVGAALHSRQWPVTAANFAGGLTAMLVIGLLVLLTYRYAGRLLRPLGEVGLIVFLRLTAFILLCVGVQIFWDGASELLRGLNAH</sequence>
<feature type="transmembrane region" description="Helical" evidence="8">
    <location>
        <begin position="57"/>
        <end position="75"/>
    </location>
</feature>
<name>A0A975CH83_9BURK</name>
<accession>A0A975CH83</accession>
<evidence type="ECO:0000256" key="4">
    <source>
        <dbReference type="ARBA" id="ARBA00022519"/>
    </source>
</evidence>
<evidence type="ECO:0000256" key="2">
    <source>
        <dbReference type="ARBA" id="ARBA00009784"/>
    </source>
</evidence>
<dbReference type="Pfam" id="PF01914">
    <property type="entry name" value="MarC"/>
    <property type="match status" value="1"/>
</dbReference>
<comment type="similarity">
    <text evidence="2 8">Belongs to the UPF0056 (MarC) family.</text>
</comment>
<evidence type="ECO:0000256" key="5">
    <source>
        <dbReference type="ARBA" id="ARBA00022692"/>
    </source>
</evidence>
<proteinExistence type="inferred from homology"/>
<evidence type="ECO:0000313" key="9">
    <source>
        <dbReference type="EMBL" id="QTD45534.1"/>
    </source>
</evidence>
<evidence type="ECO:0000313" key="10">
    <source>
        <dbReference type="Proteomes" id="UP000663903"/>
    </source>
</evidence>
<dbReference type="EMBL" id="CP071796">
    <property type="protein sequence ID" value="QTD45534.1"/>
    <property type="molecule type" value="Genomic_DNA"/>
</dbReference>
<keyword evidence="10" id="KW-1185">Reference proteome</keyword>
<evidence type="ECO:0000256" key="7">
    <source>
        <dbReference type="ARBA" id="ARBA00023136"/>
    </source>
</evidence>
<dbReference type="PANTHER" id="PTHR33508:SF2">
    <property type="entry name" value="UPF0056 INNER MEMBRANE PROTEIN MARC"/>
    <property type="match status" value="1"/>
</dbReference>
<keyword evidence="4" id="KW-0997">Cell inner membrane</keyword>
<comment type="subcellular location">
    <subcellularLocation>
        <location evidence="1">Cell inner membrane</location>
        <topology evidence="1">Multi-pass membrane protein</topology>
    </subcellularLocation>
    <subcellularLocation>
        <location evidence="8">Cell membrane</location>
        <topology evidence="8">Multi-pass membrane protein</topology>
    </subcellularLocation>
</comment>
<evidence type="ECO:0000256" key="8">
    <source>
        <dbReference type="RuleBase" id="RU362048"/>
    </source>
</evidence>
<feature type="transmembrane region" description="Helical" evidence="8">
    <location>
        <begin position="81"/>
        <end position="99"/>
    </location>
</feature>
<keyword evidence="7 8" id="KW-0472">Membrane</keyword>
<reference evidence="9" key="1">
    <citation type="submission" date="2021-03" db="EMBL/GenBank/DDBJ databases">
        <title>Ottowia sp. 27C isolated from the cloaca of a Giant Asian pond turtle (Heosemys grandis).</title>
        <authorList>
            <person name="Spergser J."/>
            <person name="Busse H.-J."/>
        </authorList>
    </citation>
    <scope>NUCLEOTIDE SEQUENCE</scope>
    <source>
        <strain evidence="9">27C</strain>
    </source>
</reference>
<evidence type="ECO:0000256" key="6">
    <source>
        <dbReference type="ARBA" id="ARBA00022989"/>
    </source>
</evidence>
<dbReference type="PANTHER" id="PTHR33508">
    <property type="entry name" value="UPF0056 MEMBRANE PROTEIN YHCE"/>
    <property type="match status" value="1"/>
</dbReference>
<dbReference type="GO" id="GO:0005886">
    <property type="term" value="C:plasma membrane"/>
    <property type="evidence" value="ECO:0007669"/>
    <property type="project" value="UniProtKB-SubCell"/>
</dbReference>
<dbReference type="RefSeq" id="WP_208009282.1">
    <property type="nucleotide sequence ID" value="NZ_CP071796.1"/>
</dbReference>
<feature type="transmembrane region" description="Helical" evidence="8">
    <location>
        <begin position="14"/>
        <end position="37"/>
    </location>
</feature>
<dbReference type="Proteomes" id="UP000663903">
    <property type="component" value="Chromosome"/>
</dbReference>
<gene>
    <name evidence="9" type="ORF">J1M35_00975</name>
</gene>
<keyword evidence="3" id="KW-1003">Cell membrane</keyword>
<dbReference type="InterPro" id="IPR002771">
    <property type="entry name" value="Multi_antbiot-R_MarC"/>
</dbReference>
<feature type="transmembrane region" description="Helical" evidence="8">
    <location>
        <begin position="131"/>
        <end position="150"/>
    </location>
</feature>
<evidence type="ECO:0000256" key="1">
    <source>
        <dbReference type="ARBA" id="ARBA00004429"/>
    </source>
</evidence>
<dbReference type="KEGG" id="otd:J1M35_00975"/>
<organism evidence="9 10">
    <name type="scientific">Ottowia testudinis</name>
    <dbReference type="NCBI Taxonomy" id="2816950"/>
    <lineage>
        <taxon>Bacteria</taxon>
        <taxon>Pseudomonadati</taxon>
        <taxon>Pseudomonadota</taxon>
        <taxon>Betaproteobacteria</taxon>
        <taxon>Burkholderiales</taxon>
        <taxon>Comamonadaceae</taxon>
        <taxon>Ottowia</taxon>
    </lineage>
</organism>
<feature type="transmembrane region" description="Helical" evidence="8">
    <location>
        <begin position="162"/>
        <end position="183"/>
    </location>
</feature>
<keyword evidence="6 8" id="KW-1133">Transmembrane helix</keyword>
<evidence type="ECO:0000256" key="3">
    <source>
        <dbReference type="ARBA" id="ARBA00022475"/>
    </source>
</evidence>
<keyword evidence="5 8" id="KW-0812">Transmembrane</keyword>
<feature type="transmembrane region" description="Helical" evidence="8">
    <location>
        <begin position="195"/>
        <end position="215"/>
    </location>
</feature>